<feature type="domain" description="Filamentous haemagglutinin FhaB/tRNA nuclease CdiA-like TPS" evidence="6">
    <location>
        <begin position="33"/>
        <end position="141"/>
    </location>
</feature>
<sequence>MKNTTPSQPRRQLFKRCVLALLVGAACAGTQGAPKSPQVVNGAATFTQNGNVYTITNTPNTIINWDSFSIEAGEITRFVQESASSAVLNRILGQDPTRILGALQSNGRVFLINPNGIMFGAGARVDVGGLAASTLNMSNADFLSGKHKFQAGPAAGALVNDGRINAAAGGRVFLIAPNVENNGVVTAPNGEVVLAAGHTVQLVDAGDPSLHVVVSAPSSGAINLGRIIAHGGQVGIYGALVNQRGVVNADSAQMGANGKIVLRASGDTVLGAGSVTSAIGDGSGGAIEVLGRRVGLMGDALVDASGATGGGKVLVGGDYQGANARVMNAQNTYFGKDAVIRADALGSGKGGTVVLWGDATTRAYGRISARGVDGGGLVETSGHHLDVTGVYVDAGSLTGGIGKWLLDPYDIEINTRGTAQLSDADAFAAGASQGVTYIHPDLLNNAQSSVVLQAMNDITFSSPVNMLGAGVSLTAHAGNIINVTAPLNIGGGGALTLSANSALTTSQSGRGYVYLQADVNTNGSKLFLTGGDVFIGNNVLVQTGAGGADLSVNRGEGSINFGLGSALTGSGQFSLRADNITLDGVLDAGAAAGAGTVAIAPYSALRNTVIGNEGGASQLTLTPAHLRNIHASKLAISGGSAGNFRLDAAFSPDPGMLGSLELSSQGSLDLYAGIDLRPAGTGRSLLSLKTLGGAGMTLHAGAELFADGILMRADNIAIAGKASAGLIALSPTTDFTAVELGAAAADRAGVLAFDQGELDRLATGQLHIGVEAGRHAPITVTGGINAALLGSSTDALALKSGNGDININAALTSPGLIALEAPGGYIYQGASLDGPGMLGGTSLTATGVSVDLGGPNMVGVVAGRADYGDFRFNSNNQVSVQSRNGIAGISAAGTIRLGSSAGIGQNNDAPLKAYGVVANAPGDVYLTSSGNLVRMLAGSGSSFAFRNGQSLDLGADAHGISLVKPSLGSFLSVETLGQITVKGNLDAGIGNLSLGADSIRIGALAQTEQTTTTATATATTSAPVALTGGHVALHATAPGTGSFSVLAGNSVNAAYALNVSADQVHLDTGAQLNSPTGTVQFQPVSPGRVIEIGAGALDSGTTLGLSEAELRMVNAQALNVFGISEPMSNVINIVGGLDLSASANLAYATLLGSDLNVNGALKLPGQLTLTAQTGSLALNNVVQAQRVALTGHKGINGAGLARGLDSVFLLSQGNIGSALAPIEIETKMLDVENHAPGGKLPINIRSNLAAPGALVVGSLLQSGAANAGAITLSNSGSMLVQGNVQTNGGAVNLASDAGLDVSGQIGSNGGDINLSGGTGTLSLTGSSTLQAGAGNLTLAAATAISQVQSSMLAGNNLSLNTQGAALLSGAGNLVNSLAGSAQTLGFNNNQALTLGYFSKGLSLAAPTAQSSIDISTPGLLTVVNALDAGAGYVNLHAGSIALGGATAATVSGAGVNLYASTPSTGSVKVQAGSAVNVGSIMQVVADQVELAPGAMLNAPTGNVIFSPHTSARSISVGAGAADSTLTLGLSEAELQGINAQLITVFDNTELKGSVLDVVGALDLSAKAGLSQLYLGASDINVNGAVKAPGVLVLGAETGKITVNAPLQGQAVSLSGPAGIFGNASGVVRGESVALSSHYGIGTALAPIETQAQYLFAENTAANGTAPINIRNNFATPGPLTVNDVQQLDASNSGAITINNYGAMNVAGTVKANAGAVTLATHSPLTVTSTGVVETSSGAISLSAGNGGNLTIVQGGRVTSGTGNISLTAGGQLSEAAGSVTTGGLISRSAAPLITDCIANPALFGCAVVISAATDACIANPAGPNCATLLPSMATCIAAPSTYGCSAVLPTLDACTSNPALAGCSVVLPSLAVCMDAPTTAGCGVVLPSLATCTAAPATAGCGVVLPSLSACIASPTLAGCSAVLPPLTTCIASPSTAGCSVVLPSLTTCIVSPSTAGCSAVLPPLTTCIASPSTAGCSVVLPSLAICIASPTTAGCGVVLPSLTTCIVSPATAGCSVVLPSLATCMSTPTLSGCSVVLPALAHCVSAPATQGCAVVLPSVQTCIANPAAAGCSVVLPTLAQCTANPTLAGCSVVLPTLSQCVASPQMAGCSAVLPTLAQCVANPAIAGCVSVLPTLSQCTATPTLAGCAVVLPTLAQCVASPTLQGCTAVLPPVSACVANPTTPGCQIVVPPTPQSGQLPLQPVVNNTNQIVNTTTQGVGTGGLPPPPPPPSEPGDKVDDTKDQKADAGTKPLGEVKDVRKKTYCN</sequence>
<feature type="region of interest" description="Disordered" evidence="4">
    <location>
        <begin position="2214"/>
        <end position="2266"/>
    </location>
</feature>
<evidence type="ECO:0000313" key="7">
    <source>
        <dbReference type="EMBL" id="PWF43094.1"/>
    </source>
</evidence>
<gene>
    <name evidence="7" type="ORF">C7C56_021830</name>
</gene>
<accession>A0A2U2HFJ9</accession>
<dbReference type="SMART" id="SM00912">
    <property type="entry name" value="Haemagg_act"/>
    <property type="match status" value="1"/>
</dbReference>
<reference evidence="7 8" key="1">
    <citation type="submission" date="2018-04" db="EMBL/GenBank/DDBJ databases">
        <title>Massilia violaceinigra sp. nov., a novel purple-pigmented bacterium isolated from Tianshan glacier, Xinjiang, China.</title>
        <authorList>
            <person name="Wang H."/>
        </authorList>
    </citation>
    <scope>NUCLEOTIDE SEQUENCE [LARGE SCALE GENOMIC DNA]</scope>
    <source>
        <strain evidence="7 8">B448-2</strain>
    </source>
</reference>
<evidence type="ECO:0000256" key="1">
    <source>
        <dbReference type="ARBA" id="ARBA00004613"/>
    </source>
</evidence>
<dbReference type="RefSeq" id="WP_106759454.1">
    <property type="nucleotide sequence ID" value="NZ_PXWF02000287.1"/>
</dbReference>
<dbReference type="PROSITE" id="PS51257">
    <property type="entry name" value="PROKAR_LIPOPROTEIN"/>
    <property type="match status" value="1"/>
</dbReference>
<feature type="signal peptide" evidence="5">
    <location>
        <begin position="1"/>
        <end position="28"/>
    </location>
</feature>
<organism evidence="7 8">
    <name type="scientific">Massilia glaciei</name>
    <dbReference type="NCBI Taxonomy" id="1524097"/>
    <lineage>
        <taxon>Bacteria</taxon>
        <taxon>Pseudomonadati</taxon>
        <taxon>Pseudomonadota</taxon>
        <taxon>Betaproteobacteria</taxon>
        <taxon>Burkholderiales</taxon>
        <taxon>Oxalobacteraceae</taxon>
        <taxon>Telluria group</taxon>
        <taxon>Massilia</taxon>
    </lineage>
</organism>
<dbReference type="Proteomes" id="UP000241421">
    <property type="component" value="Unassembled WGS sequence"/>
</dbReference>
<dbReference type="GO" id="GO:0005576">
    <property type="term" value="C:extracellular region"/>
    <property type="evidence" value="ECO:0007669"/>
    <property type="project" value="UniProtKB-SubCell"/>
</dbReference>
<dbReference type="InterPro" id="IPR012334">
    <property type="entry name" value="Pectin_lyas_fold"/>
</dbReference>
<name>A0A2U2HFJ9_9BURK</name>
<dbReference type="InterPro" id="IPR008638">
    <property type="entry name" value="FhaB/CdiA-like_TPS"/>
</dbReference>
<comment type="caution">
    <text evidence="7">The sequence shown here is derived from an EMBL/GenBank/DDBJ whole genome shotgun (WGS) entry which is preliminary data.</text>
</comment>
<feature type="chain" id="PRO_5015476997" evidence="5">
    <location>
        <begin position="29"/>
        <end position="2266"/>
    </location>
</feature>
<evidence type="ECO:0000259" key="6">
    <source>
        <dbReference type="SMART" id="SM00912"/>
    </source>
</evidence>
<dbReference type="PANTHER" id="PTHR12338">
    <property type="entry name" value="AUTOTRANSPORTER"/>
    <property type="match status" value="1"/>
</dbReference>
<keyword evidence="3 5" id="KW-0732">Signal</keyword>
<dbReference type="OrthoDB" id="218680at2"/>
<evidence type="ECO:0000313" key="8">
    <source>
        <dbReference type="Proteomes" id="UP000241421"/>
    </source>
</evidence>
<comment type="subcellular location">
    <subcellularLocation>
        <location evidence="1">Secreted</location>
    </subcellularLocation>
</comment>
<evidence type="ECO:0000256" key="2">
    <source>
        <dbReference type="ARBA" id="ARBA00022525"/>
    </source>
</evidence>
<feature type="compositionally biased region" description="Pro residues" evidence="4">
    <location>
        <begin position="2224"/>
        <end position="2233"/>
    </location>
</feature>
<keyword evidence="2" id="KW-0964">Secreted</keyword>
<protein>
    <submittedName>
        <fullName evidence="7">Filamentous hemagglutinin N-terminal domain-containing protein</fullName>
    </submittedName>
</protein>
<dbReference type="InterPro" id="IPR050909">
    <property type="entry name" value="Bact_Autotransporter_VF"/>
</dbReference>
<dbReference type="Gene3D" id="2.160.20.10">
    <property type="entry name" value="Single-stranded right-handed beta-helix, Pectin lyase-like"/>
    <property type="match status" value="1"/>
</dbReference>
<evidence type="ECO:0000256" key="4">
    <source>
        <dbReference type="SAM" id="MobiDB-lite"/>
    </source>
</evidence>
<dbReference type="InterPro" id="IPR011050">
    <property type="entry name" value="Pectin_lyase_fold/virulence"/>
</dbReference>
<evidence type="ECO:0000256" key="5">
    <source>
        <dbReference type="SAM" id="SignalP"/>
    </source>
</evidence>
<dbReference type="NCBIfam" id="TIGR01901">
    <property type="entry name" value="adhes_NPXG"/>
    <property type="match status" value="1"/>
</dbReference>
<dbReference type="PANTHER" id="PTHR12338:SF8">
    <property type="entry name" value="HEME_HEMOPEXIN-BINDING PROTEIN"/>
    <property type="match status" value="1"/>
</dbReference>
<proteinExistence type="predicted"/>
<dbReference type="Pfam" id="PF05860">
    <property type="entry name" value="TPS"/>
    <property type="match status" value="1"/>
</dbReference>
<evidence type="ECO:0000256" key="3">
    <source>
        <dbReference type="ARBA" id="ARBA00022729"/>
    </source>
</evidence>
<feature type="compositionally biased region" description="Basic and acidic residues" evidence="4">
    <location>
        <begin position="2234"/>
        <end position="2258"/>
    </location>
</feature>
<dbReference type="SUPFAM" id="SSF51126">
    <property type="entry name" value="Pectin lyase-like"/>
    <property type="match status" value="1"/>
</dbReference>
<keyword evidence="8" id="KW-1185">Reference proteome</keyword>
<dbReference type="EMBL" id="PXWF02000287">
    <property type="protein sequence ID" value="PWF43094.1"/>
    <property type="molecule type" value="Genomic_DNA"/>
</dbReference>